<dbReference type="Gene3D" id="2.40.70.10">
    <property type="entry name" value="Acid Proteases"/>
    <property type="match status" value="1"/>
</dbReference>
<dbReference type="Pfam" id="PF13650">
    <property type="entry name" value="Asp_protease_2"/>
    <property type="match status" value="1"/>
</dbReference>
<dbReference type="InterPro" id="IPR034122">
    <property type="entry name" value="Retropepsin-like_bacterial"/>
</dbReference>
<evidence type="ECO:0000256" key="1">
    <source>
        <dbReference type="PROSITE-ProRule" id="PRU00339"/>
    </source>
</evidence>
<dbReference type="PROSITE" id="PS50005">
    <property type="entry name" value="TPR"/>
    <property type="match status" value="1"/>
</dbReference>
<dbReference type="AlphaFoldDB" id="A0A1G8RVK3"/>
<feature type="repeat" description="TPR" evidence="1">
    <location>
        <begin position="56"/>
        <end position="89"/>
    </location>
</feature>
<dbReference type="EMBL" id="FNDJ01000009">
    <property type="protein sequence ID" value="SDJ20967.1"/>
    <property type="molecule type" value="Genomic_DNA"/>
</dbReference>
<dbReference type="Proteomes" id="UP000199202">
    <property type="component" value="Unassembled WGS sequence"/>
</dbReference>
<name>A0A1G8RVK3_9ACTN</name>
<gene>
    <name evidence="2" type="ORF">SAMN05421869_109197</name>
</gene>
<dbReference type="Pfam" id="PF14559">
    <property type="entry name" value="TPR_19"/>
    <property type="match status" value="1"/>
</dbReference>
<accession>A0A1G8RVK3</accession>
<organism evidence="2 3">
    <name type="scientific">Nonomuraea jiangxiensis</name>
    <dbReference type="NCBI Taxonomy" id="633440"/>
    <lineage>
        <taxon>Bacteria</taxon>
        <taxon>Bacillati</taxon>
        <taxon>Actinomycetota</taxon>
        <taxon>Actinomycetes</taxon>
        <taxon>Streptosporangiales</taxon>
        <taxon>Streptosporangiaceae</taxon>
        <taxon>Nonomuraea</taxon>
    </lineage>
</organism>
<proteinExistence type="predicted"/>
<dbReference type="Gene3D" id="1.25.40.10">
    <property type="entry name" value="Tetratricopeptide repeat domain"/>
    <property type="match status" value="1"/>
</dbReference>
<dbReference type="CDD" id="cd05483">
    <property type="entry name" value="retropepsin_like_bacteria"/>
    <property type="match status" value="1"/>
</dbReference>
<dbReference type="SUPFAM" id="SSF48452">
    <property type="entry name" value="TPR-like"/>
    <property type="match status" value="1"/>
</dbReference>
<reference evidence="2 3" key="1">
    <citation type="submission" date="2016-10" db="EMBL/GenBank/DDBJ databases">
        <authorList>
            <person name="de Groot N.N."/>
        </authorList>
    </citation>
    <scope>NUCLEOTIDE SEQUENCE [LARGE SCALE GENOMIC DNA]</scope>
    <source>
        <strain evidence="2 3">CGMCC 4.6533</strain>
    </source>
</reference>
<evidence type="ECO:0000313" key="2">
    <source>
        <dbReference type="EMBL" id="SDJ20967.1"/>
    </source>
</evidence>
<protein>
    <submittedName>
        <fullName evidence="2">Tetratricopeptide repeat-containing protein</fullName>
    </submittedName>
</protein>
<keyword evidence="3" id="KW-1185">Reference proteome</keyword>
<dbReference type="InterPro" id="IPR021109">
    <property type="entry name" value="Peptidase_aspartic_dom_sf"/>
</dbReference>
<sequence length="415" mass="45321">MRRTGLAAGAAAVLPMTSAWDSATAGVDPDELFRAGRFAEADRGYAQILSTDPTNAHATAQRGYVALLSNRFTEAERLLTRAVELAPDDQFAKQLLADNYVRQDQFTRAVPLVRAYGNEPYARQLEAVTGTPYQVHGADVTRVPFVAMDPMPLVEASVRGGEPKRFMYDTGGTSLSLSMEVAEEAGLRAVSTGRGQAGGQTFTMYFGVLDSFRMGDIELRNFPVSWADIDKPTQLGDPQPAGVIGTHIFYHFLTTLDYANQALILRRKTAAQLDAFRAEAHAAGVKPLPLWLAGDHFPFTLGSINGHDPRVVCMDTGGALGNSLAMTEAAAKRLRVRVDYDRPTSVNRIPAYPCYPDEARLGTAVAKGVYSVARTGPAAYERLGFDPIANFTHAFFKPFTITFDFSDMRFYISRP</sequence>
<dbReference type="InterPro" id="IPR019734">
    <property type="entry name" value="TPR_rpt"/>
</dbReference>
<keyword evidence="1" id="KW-0802">TPR repeat</keyword>
<evidence type="ECO:0000313" key="3">
    <source>
        <dbReference type="Proteomes" id="UP000199202"/>
    </source>
</evidence>
<dbReference type="STRING" id="633440.SAMN05421869_109197"/>
<dbReference type="InterPro" id="IPR011990">
    <property type="entry name" value="TPR-like_helical_dom_sf"/>
</dbReference>